<reference evidence="1" key="1">
    <citation type="journal article" date="2023" name="Science">
        <title>Genome structures resolve the early diversification of teleost fishes.</title>
        <authorList>
            <person name="Parey E."/>
            <person name="Louis A."/>
            <person name="Montfort J."/>
            <person name="Bouchez O."/>
            <person name="Roques C."/>
            <person name="Iampietro C."/>
            <person name="Lluch J."/>
            <person name="Castinel A."/>
            <person name="Donnadieu C."/>
            <person name="Desvignes T."/>
            <person name="Floi Bucao C."/>
            <person name="Jouanno E."/>
            <person name="Wen M."/>
            <person name="Mejri S."/>
            <person name="Dirks R."/>
            <person name="Jansen H."/>
            <person name="Henkel C."/>
            <person name="Chen W.J."/>
            <person name="Zahm M."/>
            <person name="Cabau C."/>
            <person name="Klopp C."/>
            <person name="Thompson A.W."/>
            <person name="Robinson-Rechavi M."/>
            <person name="Braasch I."/>
            <person name="Lecointre G."/>
            <person name="Bobe J."/>
            <person name="Postlethwait J.H."/>
            <person name="Berthelot C."/>
            <person name="Roest Crollius H."/>
            <person name="Guiguen Y."/>
        </authorList>
    </citation>
    <scope>NUCLEOTIDE SEQUENCE</scope>
    <source>
        <strain evidence="1">WJC10195</strain>
    </source>
</reference>
<evidence type="ECO:0000313" key="2">
    <source>
        <dbReference type="Proteomes" id="UP001152622"/>
    </source>
</evidence>
<dbReference type="Proteomes" id="UP001152622">
    <property type="component" value="Chromosome 1"/>
</dbReference>
<accession>A0A9Q1JHB8</accession>
<organism evidence="1 2">
    <name type="scientific">Synaphobranchus kaupii</name>
    <name type="common">Kaup's arrowtooth eel</name>
    <dbReference type="NCBI Taxonomy" id="118154"/>
    <lineage>
        <taxon>Eukaryota</taxon>
        <taxon>Metazoa</taxon>
        <taxon>Chordata</taxon>
        <taxon>Craniata</taxon>
        <taxon>Vertebrata</taxon>
        <taxon>Euteleostomi</taxon>
        <taxon>Actinopterygii</taxon>
        <taxon>Neopterygii</taxon>
        <taxon>Teleostei</taxon>
        <taxon>Anguilliformes</taxon>
        <taxon>Synaphobranchidae</taxon>
        <taxon>Synaphobranchus</taxon>
    </lineage>
</organism>
<gene>
    <name evidence="1" type="ORF">SKAU_G00036820</name>
</gene>
<sequence length="86" mass="9109">MSNPCLRADIRPGPEGVCERAVKIGGVLAHGQCDTPPRRQISRLQKGMKENEEEEEAERGCARFTAEAASARCSVYSCAGGTVASG</sequence>
<dbReference type="EMBL" id="JAINUF010000001">
    <property type="protein sequence ID" value="KAJ8382904.1"/>
    <property type="molecule type" value="Genomic_DNA"/>
</dbReference>
<keyword evidence="2" id="KW-1185">Reference proteome</keyword>
<name>A0A9Q1JHB8_SYNKA</name>
<evidence type="ECO:0000313" key="1">
    <source>
        <dbReference type="EMBL" id="KAJ8382904.1"/>
    </source>
</evidence>
<dbReference type="AlphaFoldDB" id="A0A9Q1JHB8"/>
<proteinExistence type="predicted"/>
<protein>
    <submittedName>
        <fullName evidence="1">Uncharacterized protein</fullName>
    </submittedName>
</protein>
<comment type="caution">
    <text evidence="1">The sequence shown here is derived from an EMBL/GenBank/DDBJ whole genome shotgun (WGS) entry which is preliminary data.</text>
</comment>